<dbReference type="RefSeq" id="WP_145114979.1">
    <property type="nucleotide sequence ID" value="NZ_CP036349.1"/>
</dbReference>
<gene>
    <name evidence="4" type="ORF">Spa11_37750</name>
</gene>
<feature type="region of interest" description="Disordered" evidence="1">
    <location>
        <begin position="508"/>
        <end position="595"/>
    </location>
</feature>
<dbReference type="KEGG" id="bmei:Spa11_37750"/>
<evidence type="ECO:0000313" key="4">
    <source>
        <dbReference type="EMBL" id="QDV75557.1"/>
    </source>
</evidence>
<evidence type="ECO:0000313" key="5">
    <source>
        <dbReference type="Proteomes" id="UP000316426"/>
    </source>
</evidence>
<feature type="compositionally biased region" description="Basic and acidic residues" evidence="1">
    <location>
        <begin position="448"/>
        <end position="467"/>
    </location>
</feature>
<protein>
    <recommendedName>
        <fullName evidence="3">DUF4340 domain-containing protein</fullName>
    </recommendedName>
</protein>
<dbReference type="EMBL" id="CP036349">
    <property type="protein sequence ID" value="QDV75557.1"/>
    <property type="molecule type" value="Genomic_DNA"/>
</dbReference>
<feature type="domain" description="DUF4340" evidence="3">
    <location>
        <begin position="77"/>
        <end position="297"/>
    </location>
</feature>
<dbReference type="Pfam" id="PF14238">
    <property type="entry name" value="DUF4340"/>
    <property type="match status" value="1"/>
</dbReference>
<sequence precursor="true">MKESTQTLLFILAAVASVLAASWSRPTDVTYRVDDLIGEPLFTPFETEEAKSMRIVRFDEDTATLREFEVAEENGVWSIPSKGGYPADAERQMAEATAGVVGLEILSIASQDASDHAEYGVVEPSPGMDVSQTGVGTRVTLESEDGKKLVDLVIGKAVKGADDQRFVRKPSQDVVYTAAVDPSKFSTKFEDWIEDDLLKVNTWDIARVEVKDYSAELVMQGGRPALALDPRADLTVAYDDAESKWTPFDLKSYDRDAEEYKTFELGENQELNDATLSDLKNAVGDLKIVDVERKPAGLSGDLKAGADLFDDQASIQSLMRRGFAPVGSESGGTEVLSSEGEVILTQKDGVEYVLRFGKLQLSEDEGAGEEAPAGGEEEESKASGVSRYLFVMARYNESMIPAPELEEVPAEEEATEDEAIEEEAADPADGEDAEGEAEEERSEETDEGAARRDEISKANQRKQDEYNAKVEAAKARVAELNDRFGDWYYVISDEVYKKVAIGREELIKAKEPADGEESDGEESEAAAPAGIPGLPNLPGIQSDPATPTTEEEATEDDATEDDATENEAAEEPAADEGDPIEATEEGEADATPSQE</sequence>
<feature type="compositionally biased region" description="Acidic residues" evidence="1">
    <location>
        <begin position="514"/>
        <end position="524"/>
    </location>
</feature>
<dbReference type="Proteomes" id="UP000316426">
    <property type="component" value="Chromosome"/>
</dbReference>
<name>A0A518KCP5_9BACT</name>
<feature type="compositionally biased region" description="Acidic residues" evidence="1">
    <location>
        <begin position="549"/>
        <end position="588"/>
    </location>
</feature>
<accession>A0A518KCP5</accession>
<evidence type="ECO:0000256" key="2">
    <source>
        <dbReference type="SAM" id="SignalP"/>
    </source>
</evidence>
<organism evidence="4 5">
    <name type="scientific">Botrimarina mediterranea</name>
    <dbReference type="NCBI Taxonomy" id="2528022"/>
    <lineage>
        <taxon>Bacteria</taxon>
        <taxon>Pseudomonadati</taxon>
        <taxon>Planctomycetota</taxon>
        <taxon>Planctomycetia</taxon>
        <taxon>Pirellulales</taxon>
        <taxon>Lacipirellulaceae</taxon>
        <taxon>Botrimarina</taxon>
    </lineage>
</organism>
<feature type="signal peptide" evidence="2">
    <location>
        <begin position="1"/>
        <end position="20"/>
    </location>
</feature>
<dbReference type="InterPro" id="IPR025641">
    <property type="entry name" value="DUF4340"/>
</dbReference>
<keyword evidence="5" id="KW-1185">Reference proteome</keyword>
<evidence type="ECO:0000259" key="3">
    <source>
        <dbReference type="Pfam" id="PF14238"/>
    </source>
</evidence>
<dbReference type="AlphaFoldDB" id="A0A518KCP5"/>
<keyword evidence="2" id="KW-0732">Signal</keyword>
<feature type="chain" id="PRO_5021746003" description="DUF4340 domain-containing protein" evidence="2">
    <location>
        <begin position="21"/>
        <end position="595"/>
    </location>
</feature>
<feature type="region of interest" description="Disordered" evidence="1">
    <location>
        <begin position="402"/>
        <end position="467"/>
    </location>
</feature>
<reference evidence="4 5" key="1">
    <citation type="submission" date="2019-02" db="EMBL/GenBank/DDBJ databases">
        <title>Deep-cultivation of Planctomycetes and their phenomic and genomic characterization uncovers novel biology.</title>
        <authorList>
            <person name="Wiegand S."/>
            <person name="Jogler M."/>
            <person name="Boedeker C."/>
            <person name="Pinto D."/>
            <person name="Vollmers J."/>
            <person name="Rivas-Marin E."/>
            <person name="Kohn T."/>
            <person name="Peeters S.H."/>
            <person name="Heuer A."/>
            <person name="Rast P."/>
            <person name="Oberbeckmann S."/>
            <person name="Bunk B."/>
            <person name="Jeske O."/>
            <person name="Meyerdierks A."/>
            <person name="Storesund J.E."/>
            <person name="Kallscheuer N."/>
            <person name="Luecker S."/>
            <person name="Lage O.M."/>
            <person name="Pohl T."/>
            <person name="Merkel B.J."/>
            <person name="Hornburger P."/>
            <person name="Mueller R.-W."/>
            <person name="Bruemmer F."/>
            <person name="Labrenz M."/>
            <person name="Spormann A.M."/>
            <person name="Op den Camp H."/>
            <person name="Overmann J."/>
            <person name="Amann R."/>
            <person name="Jetten M.S.M."/>
            <person name="Mascher T."/>
            <person name="Medema M.H."/>
            <person name="Devos D.P."/>
            <person name="Kaster A.-K."/>
            <person name="Ovreas L."/>
            <person name="Rohde M."/>
            <person name="Galperin M.Y."/>
            <person name="Jogler C."/>
        </authorList>
    </citation>
    <scope>NUCLEOTIDE SEQUENCE [LARGE SCALE GENOMIC DNA]</scope>
    <source>
        <strain evidence="4 5">Spa11</strain>
    </source>
</reference>
<feature type="compositionally biased region" description="Acidic residues" evidence="1">
    <location>
        <begin position="404"/>
        <end position="447"/>
    </location>
</feature>
<evidence type="ECO:0000256" key="1">
    <source>
        <dbReference type="SAM" id="MobiDB-lite"/>
    </source>
</evidence>
<proteinExistence type="predicted"/>